<proteinExistence type="predicted"/>
<comment type="caution">
    <text evidence="1">The sequence shown here is derived from an EMBL/GenBank/DDBJ whole genome shotgun (WGS) entry which is preliminary data.</text>
</comment>
<dbReference type="Proteomes" id="UP000600918">
    <property type="component" value="Unassembled WGS sequence"/>
</dbReference>
<sequence>MSYSREQREDLRVRCTAVAVTDAATAAVAAAAAAAAAAIDTNATDATAAAVATAAVFRGSFTYDDDLNASLNQRVRLHL</sequence>
<gene>
    <name evidence="1" type="ORF">H0235_012753</name>
</gene>
<keyword evidence="2" id="KW-1185">Reference proteome</keyword>
<evidence type="ECO:0000313" key="1">
    <source>
        <dbReference type="EMBL" id="KAF7412902.1"/>
    </source>
</evidence>
<accession>A0A834KVR1</accession>
<protein>
    <submittedName>
        <fullName evidence="1">Uncharacterized protein</fullName>
    </submittedName>
</protein>
<reference evidence="1" key="1">
    <citation type="journal article" date="2020" name="G3 (Bethesda)">
        <title>High-Quality Assemblies for Three Invasive Social Wasps from the &lt;i&gt;Vespula&lt;/i&gt; Genus.</title>
        <authorList>
            <person name="Harrop T.W.R."/>
            <person name="Guhlin J."/>
            <person name="McLaughlin G.M."/>
            <person name="Permina E."/>
            <person name="Stockwell P."/>
            <person name="Gilligan J."/>
            <person name="Le Lec M.F."/>
            <person name="Gruber M.A.M."/>
            <person name="Quinn O."/>
            <person name="Lovegrove M."/>
            <person name="Duncan E.J."/>
            <person name="Remnant E.J."/>
            <person name="Van Eeckhoven J."/>
            <person name="Graham B."/>
            <person name="Knapp R.A."/>
            <person name="Langford K.W."/>
            <person name="Kronenberg Z."/>
            <person name="Press M.O."/>
            <person name="Eacker S.M."/>
            <person name="Wilson-Rankin E.E."/>
            <person name="Purcell J."/>
            <person name="Lester P.J."/>
            <person name="Dearden P.K."/>
        </authorList>
    </citation>
    <scope>NUCLEOTIDE SEQUENCE</scope>
    <source>
        <strain evidence="1">Volc-1</strain>
    </source>
</reference>
<dbReference type="AlphaFoldDB" id="A0A834KVR1"/>
<organism evidence="1 2">
    <name type="scientific">Vespula pensylvanica</name>
    <name type="common">Western yellow jacket</name>
    <name type="synonym">Wasp</name>
    <dbReference type="NCBI Taxonomy" id="30213"/>
    <lineage>
        <taxon>Eukaryota</taxon>
        <taxon>Metazoa</taxon>
        <taxon>Ecdysozoa</taxon>
        <taxon>Arthropoda</taxon>
        <taxon>Hexapoda</taxon>
        <taxon>Insecta</taxon>
        <taxon>Pterygota</taxon>
        <taxon>Neoptera</taxon>
        <taxon>Endopterygota</taxon>
        <taxon>Hymenoptera</taxon>
        <taxon>Apocrita</taxon>
        <taxon>Aculeata</taxon>
        <taxon>Vespoidea</taxon>
        <taxon>Vespidae</taxon>
        <taxon>Vespinae</taxon>
        <taxon>Vespula</taxon>
    </lineage>
</organism>
<evidence type="ECO:0000313" key="2">
    <source>
        <dbReference type="Proteomes" id="UP000600918"/>
    </source>
</evidence>
<dbReference type="EMBL" id="JACSDY010000012">
    <property type="protein sequence ID" value="KAF7412902.1"/>
    <property type="molecule type" value="Genomic_DNA"/>
</dbReference>
<name>A0A834KVR1_VESPE</name>